<sequence>MSMEPTRALQLERPISTTCYRFAKLEAKPHFRLKIDRTLWVTALRTMKGHQ</sequence>
<protein>
    <submittedName>
        <fullName evidence="1">Uncharacterized protein</fullName>
    </submittedName>
</protein>
<dbReference type="Proteomes" id="UP000321570">
    <property type="component" value="Unassembled WGS sequence"/>
</dbReference>
<name>A0A564XX10_HYMDI</name>
<reference evidence="1 2" key="1">
    <citation type="submission" date="2019-07" db="EMBL/GenBank/DDBJ databases">
        <authorList>
            <person name="Jastrzebski P J."/>
            <person name="Paukszto L."/>
            <person name="Jastrzebski P J."/>
        </authorList>
    </citation>
    <scope>NUCLEOTIDE SEQUENCE [LARGE SCALE GENOMIC DNA]</scope>
    <source>
        <strain evidence="1 2">WMS-il1</strain>
    </source>
</reference>
<proteinExistence type="predicted"/>
<evidence type="ECO:0000313" key="1">
    <source>
        <dbReference type="EMBL" id="VUZ39571.1"/>
    </source>
</evidence>
<dbReference type="AlphaFoldDB" id="A0A564XX10"/>
<organism evidence="1 2">
    <name type="scientific">Hymenolepis diminuta</name>
    <name type="common">Rat tapeworm</name>
    <dbReference type="NCBI Taxonomy" id="6216"/>
    <lineage>
        <taxon>Eukaryota</taxon>
        <taxon>Metazoa</taxon>
        <taxon>Spiralia</taxon>
        <taxon>Lophotrochozoa</taxon>
        <taxon>Platyhelminthes</taxon>
        <taxon>Cestoda</taxon>
        <taxon>Eucestoda</taxon>
        <taxon>Cyclophyllidea</taxon>
        <taxon>Hymenolepididae</taxon>
        <taxon>Hymenolepis</taxon>
    </lineage>
</organism>
<evidence type="ECO:0000313" key="2">
    <source>
        <dbReference type="Proteomes" id="UP000321570"/>
    </source>
</evidence>
<dbReference type="EMBL" id="CABIJS010000020">
    <property type="protein sequence ID" value="VUZ39571.1"/>
    <property type="molecule type" value="Genomic_DNA"/>
</dbReference>
<keyword evidence="2" id="KW-1185">Reference proteome</keyword>
<gene>
    <name evidence="1" type="ORF">WMSIL1_LOCUS838</name>
</gene>
<accession>A0A564XX10</accession>